<reference evidence="1 2" key="1">
    <citation type="submission" date="2014-04" db="EMBL/GenBank/DDBJ databases">
        <authorList>
            <consortium name="DOE Joint Genome Institute"/>
            <person name="Kuo A."/>
            <person name="Kohler A."/>
            <person name="Nagy L.G."/>
            <person name="Floudas D."/>
            <person name="Copeland A."/>
            <person name="Barry K.W."/>
            <person name="Cichocki N."/>
            <person name="Veneault-Fourrey C."/>
            <person name="LaButti K."/>
            <person name="Lindquist E.A."/>
            <person name="Lipzen A."/>
            <person name="Lundell T."/>
            <person name="Morin E."/>
            <person name="Murat C."/>
            <person name="Sun H."/>
            <person name="Tunlid A."/>
            <person name="Henrissat B."/>
            <person name="Grigoriev I.V."/>
            <person name="Hibbett D.S."/>
            <person name="Martin F."/>
            <person name="Nordberg H.P."/>
            <person name="Cantor M.N."/>
            <person name="Hua S.X."/>
        </authorList>
    </citation>
    <scope>NUCLEOTIDE SEQUENCE [LARGE SCALE GENOMIC DNA]</scope>
    <source>
        <strain evidence="1 2">Foug A</strain>
    </source>
</reference>
<dbReference type="AlphaFoldDB" id="A0A0C3D1X5"/>
<accession>A0A0C3D1X5</accession>
<sequence length="70" mass="7685">MAKLMSAGDPWKFGTLAKTGVGQGVIKFLGLEFGSLAANNSVSLQNWCRPEVHKNLAALQKWDRPIYDAH</sequence>
<proteinExistence type="predicted"/>
<dbReference type="HOGENOM" id="CLU_2759305_0_0_1"/>
<dbReference type="Proteomes" id="UP000053989">
    <property type="component" value="Unassembled WGS sequence"/>
</dbReference>
<reference evidence="2" key="2">
    <citation type="submission" date="2015-01" db="EMBL/GenBank/DDBJ databases">
        <title>Evolutionary Origins and Diversification of the Mycorrhizal Mutualists.</title>
        <authorList>
            <consortium name="DOE Joint Genome Institute"/>
            <consortium name="Mycorrhizal Genomics Consortium"/>
            <person name="Kohler A."/>
            <person name="Kuo A."/>
            <person name="Nagy L.G."/>
            <person name="Floudas D."/>
            <person name="Copeland A."/>
            <person name="Barry K.W."/>
            <person name="Cichocki N."/>
            <person name="Veneault-Fourrey C."/>
            <person name="LaButti K."/>
            <person name="Lindquist E.A."/>
            <person name="Lipzen A."/>
            <person name="Lundell T."/>
            <person name="Morin E."/>
            <person name="Murat C."/>
            <person name="Riley R."/>
            <person name="Ohm R."/>
            <person name="Sun H."/>
            <person name="Tunlid A."/>
            <person name="Henrissat B."/>
            <person name="Grigoriev I.V."/>
            <person name="Hibbett D.S."/>
            <person name="Martin F."/>
        </authorList>
    </citation>
    <scope>NUCLEOTIDE SEQUENCE [LARGE SCALE GENOMIC DNA]</scope>
    <source>
        <strain evidence="2">Foug A</strain>
    </source>
</reference>
<name>A0A0C3D1X5_9AGAM</name>
<dbReference type="InParanoid" id="A0A0C3D1X5"/>
<evidence type="ECO:0000313" key="2">
    <source>
        <dbReference type="Proteomes" id="UP000053989"/>
    </source>
</evidence>
<evidence type="ECO:0000313" key="1">
    <source>
        <dbReference type="EMBL" id="KIM50409.1"/>
    </source>
</evidence>
<organism evidence="1 2">
    <name type="scientific">Scleroderma citrinum Foug A</name>
    <dbReference type="NCBI Taxonomy" id="1036808"/>
    <lineage>
        <taxon>Eukaryota</taxon>
        <taxon>Fungi</taxon>
        <taxon>Dikarya</taxon>
        <taxon>Basidiomycota</taxon>
        <taxon>Agaricomycotina</taxon>
        <taxon>Agaricomycetes</taxon>
        <taxon>Agaricomycetidae</taxon>
        <taxon>Boletales</taxon>
        <taxon>Sclerodermatineae</taxon>
        <taxon>Sclerodermataceae</taxon>
        <taxon>Scleroderma</taxon>
    </lineage>
</organism>
<keyword evidence="2" id="KW-1185">Reference proteome</keyword>
<dbReference type="EMBL" id="KN822449">
    <property type="protein sequence ID" value="KIM50409.1"/>
    <property type="molecule type" value="Genomic_DNA"/>
</dbReference>
<protein>
    <submittedName>
        <fullName evidence="1">Uncharacterized protein</fullName>
    </submittedName>
</protein>
<gene>
    <name evidence="1" type="ORF">SCLCIDRAFT_34315</name>
</gene>